<protein>
    <submittedName>
        <fullName evidence="2">Uncharacterized protein</fullName>
    </submittedName>
</protein>
<keyword evidence="3" id="KW-1185">Reference proteome</keyword>
<reference evidence="2" key="1">
    <citation type="submission" date="2023-01" db="EMBL/GenBank/DDBJ databases">
        <title>Genome assembly of the deep-sea coral Lophelia pertusa.</title>
        <authorList>
            <person name="Herrera S."/>
            <person name="Cordes E."/>
        </authorList>
    </citation>
    <scope>NUCLEOTIDE SEQUENCE</scope>
    <source>
        <strain evidence="2">USNM1676648</strain>
        <tissue evidence="2">Polyp</tissue>
    </source>
</reference>
<proteinExistence type="predicted"/>
<sequence length="748" mass="84259">MNSYLAGDELDSDESDQESDEDDDNDEDPDSTGSSFDEPSQSQVDEFKLKVQARARVLTQNHPQSVLPQFGNAVQKPTTSNSSDNQDHQQPVVRDLYRCQQEGCGKICKSLGGLTLHSHLVQNVIETPPCADKESDASIPGPSGMSEPPEAKEYYEHKTKTGLGRQVASNKQRKVKSGKVKEPNKEVVVFIGLMEWSEEELNLKPKRGKRLALKVSRDAPYKVLRDKAVDKWKAYNSNLYNEDEEHVLLLDSEEVGKDFKRITLFLCTSKQYYHSETVDLDWNDGASGNEDEDAVDKKENSVPAKRLKGDTFSSCDSNEPSVSGETEMQIKRDEEVAMELQKQFLDETDCHNQVASADPNVEPETSFLVEQSNLHKEDGIEIRGTENFTSPTTVVQALEKRVDRGKQFFLTVRRKTPLPRILNLWRYEARRQGARHEEDPVDSTYHVQNGNFRTSGEIVASSLAQGGPPPCFLDEIAFQSLVNPEFEIMSLKEENDLTLSESQLLDGIKSDIDNHRDTILEHGYTGPIDMAHIDDIVRSVTVSLVNKRILYLREFKEGLTLYGLSEIVTNQPKVCLPLFVREQVQNVDATYLFSVINPEYSPVGSSRRELEETLMDDFQDFLMALDEGTITGYDSQVAWNYNENPDDIPEADAEPFVDKFQTVELTSAGVMGWLTGQKHRQLNGEKLEILAKFDHECLIRQPAHSICFPIVGACGMEITFPVSHMKGYDAFKNVFLLAFCKGQAFAKP</sequence>
<feature type="region of interest" description="Disordered" evidence="1">
    <location>
        <begin position="1"/>
        <end position="90"/>
    </location>
</feature>
<evidence type="ECO:0000256" key="1">
    <source>
        <dbReference type="SAM" id="MobiDB-lite"/>
    </source>
</evidence>
<accession>A0A9X0DCF0</accession>
<name>A0A9X0DCF0_9CNID</name>
<dbReference type="EMBL" id="MU825396">
    <property type="protein sequence ID" value="KAJ7394830.1"/>
    <property type="molecule type" value="Genomic_DNA"/>
</dbReference>
<dbReference type="OrthoDB" id="5956155at2759"/>
<feature type="compositionally biased region" description="Polar residues" evidence="1">
    <location>
        <begin position="32"/>
        <end position="44"/>
    </location>
</feature>
<dbReference type="Proteomes" id="UP001163046">
    <property type="component" value="Unassembled WGS sequence"/>
</dbReference>
<feature type="region of interest" description="Disordered" evidence="1">
    <location>
        <begin position="307"/>
        <end position="327"/>
    </location>
</feature>
<feature type="compositionally biased region" description="Polar residues" evidence="1">
    <location>
        <begin position="311"/>
        <end position="326"/>
    </location>
</feature>
<dbReference type="AlphaFoldDB" id="A0A9X0DCF0"/>
<gene>
    <name evidence="2" type="ORF">OS493_000665</name>
</gene>
<comment type="caution">
    <text evidence="2">The sequence shown here is derived from an EMBL/GenBank/DDBJ whole genome shotgun (WGS) entry which is preliminary data.</text>
</comment>
<feature type="compositionally biased region" description="Polar residues" evidence="1">
    <location>
        <begin position="75"/>
        <end position="84"/>
    </location>
</feature>
<evidence type="ECO:0000313" key="2">
    <source>
        <dbReference type="EMBL" id="KAJ7394830.1"/>
    </source>
</evidence>
<evidence type="ECO:0000313" key="3">
    <source>
        <dbReference type="Proteomes" id="UP001163046"/>
    </source>
</evidence>
<organism evidence="2 3">
    <name type="scientific">Desmophyllum pertusum</name>
    <dbReference type="NCBI Taxonomy" id="174260"/>
    <lineage>
        <taxon>Eukaryota</taxon>
        <taxon>Metazoa</taxon>
        <taxon>Cnidaria</taxon>
        <taxon>Anthozoa</taxon>
        <taxon>Hexacorallia</taxon>
        <taxon>Scleractinia</taxon>
        <taxon>Caryophylliina</taxon>
        <taxon>Caryophylliidae</taxon>
        <taxon>Desmophyllum</taxon>
    </lineage>
</organism>
<feature type="region of interest" description="Disordered" evidence="1">
    <location>
        <begin position="131"/>
        <end position="150"/>
    </location>
</feature>
<feature type="compositionally biased region" description="Polar residues" evidence="1">
    <location>
        <begin position="58"/>
        <end position="67"/>
    </location>
</feature>
<feature type="compositionally biased region" description="Acidic residues" evidence="1">
    <location>
        <begin position="8"/>
        <end position="30"/>
    </location>
</feature>